<dbReference type="Pfam" id="PF13450">
    <property type="entry name" value="NAD_binding_8"/>
    <property type="match status" value="1"/>
</dbReference>
<comment type="caution">
    <text evidence="7">The sequence shown here is derived from an EMBL/GenBank/DDBJ whole genome shotgun (WGS) entry which is preliminary data.</text>
</comment>
<sequence length="359" mass="40065">MATIPAQVAAPEVDLQHLEAVRKKYAEEAHKRLRPDAGAQFLTLKHADDPRLQALNEDPWADHNVLNALPSPFEDNKVYPFFVVGAGYGGLLFAVHAIQSGVATADDIRLVDAAGGFGGTWYWNRYPGLHCDVESYMYLPLLEETGYVPTKKYAPGWEIREHAERIADQWHLKDKTVFRSDVESVTWDDSSELWTISFTERRGPLGSPIISHTVRAQYVYLAAGILTRPQVPRIPGLSSFAGPMFHTARWDYGVSGGSQKNQILSGLRDKRVAVIGTAATAIGAIPEIGKYAKELYVFQRTPAYVKPRNQRETDLEEFKATVATKPGWQLDRQLNWNSFLTNSAKPGTPDLVNDGWTDQ</sequence>
<evidence type="ECO:0000256" key="2">
    <source>
        <dbReference type="ARBA" id="ARBA00010139"/>
    </source>
</evidence>
<reference evidence="7 8" key="1">
    <citation type="submission" date="2024-02" db="EMBL/GenBank/DDBJ databases">
        <title>De novo assembly and annotation of 12 fungi associated with fruit tree decline syndrome in Ontario, Canada.</title>
        <authorList>
            <person name="Sulman M."/>
            <person name="Ellouze W."/>
            <person name="Ilyukhin E."/>
        </authorList>
    </citation>
    <scope>NUCLEOTIDE SEQUENCE [LARGE SCALE GENOMIC DNA]</scope>
    <source>
        <strain evidence="7 8">M42-189</strain>
    </source>
</reference>
<gene>
    <name evidence="7" type="ORF">SLS60_004646</name>
</gene>
<comment type="similarity">
    <text evidence="2">Belongs to the FAD-binding monooxygenase family.</text>
</comment>
<keyword evidence="5" id="KW-0521">NADP</keyword>
<dbReference type="InterPro" id="IPR036188">
    <property type="entry name" value="FAD/NAD-bd_sf"/>
</dbReference>
<evidence type="ECO:0000256" key="3">
    <source>
        <dbReference type="ARBA" id="ARBA00022630"/>
    </source>
</evidence>
<keyword evidence="8" id="KW-1185">Reference proteome</keyword>
<proteinExistence type="inferred from homology"/>
<evidence type="ECO:0000313" key="8">
    <source>
        <dbReference type="Proteomes" id="UP001521785"/>
    </source>
</evidence>
<dbReference type="SUPFAM" id="SSF51905">
    <property type="entry name" value="FAD/NAD(P)-binding domain"/>
    <property type="match status" value="1"/>
</dbReference>
<accession>A0ABR3RLF2</accession>
<dbReference type="EMBL" id="JAKJXO020000005">
    <property type="protein sequence ID" value="KAL1605103.1"/>
    <property type="molecule type" value="Genomic_DNA"/>
</dbReference>
<dbReference type="Gene3D" id="3.50.50.60">
    <property type="entry name" value="FAD/NAD(P)-binding domain"/>
    <property type="match status" value="2"/>
</dbReference>
<dbReference type="InterPro" id="IPR050775">
    <property type="entry name" value="FAD-binding_Monooxygenases"/>
</dbReference>
<dbReference type="Proteomes" id="UP001521785">
    <property type="component" value="Unassembled WGS sequence"/>
</dbReference>
<evidence type="ECO:0000313" key="7">
    <source>
        <dbReference type="EMBL" id="KAL1605103.1"/>
    </source>
</evidence>
<dbReference type="PANTHER" id="PTHR43098">
    <property type="entry name" value="L-ORNITHINE N(5)-MONOOXYGENASE-RELATED"/>
    <property type="match status" value="1"/>
</dbReference>
<keyword evidence="4" id="KW-0274">FAD</keyword>
<keyword evidence="3" id="KW-0285">Flavoprotein</keyword>
<protein>
    <submittedName>
        <fullName evidence="7">Uncharacterized protein</fullName>
    </submittedName>
</protein>
<evidence type="ECO:0000256" key="1">
    <source>
        <dbReference type="ARBA" id="ARBA00001974"/>
    </source>
</evidence>
<name>A0ABR3RLF2_9PLEO</name>
<evidence type="ECO:0000256" key="4">
    <source>
        <dbReference type="ARBA" id="ARBA00022827"/>
    </source>
</evidence>
<evidence type="ECO:0000256" key="6">
    <source>
        <dbReference type="ARBA" id="ARBA00023002"/>
    </source>
</evidence>
<organism evidence="7 8">
    <name type="scientific">Paraconiothyrium brasiliense</name>
    <dbReference type="NCBI Taxonomy" id="300254"/>
    <lineage>
        <taxon>Eukaryota</taxon>
        <taxon>Fungi</taxon>
        <taxon>Dikarya</taxon>
        <taxon>Ascomycota</taxon>
        <taxon>Pezizomycotina</taxon>
        <taxon>Dothideomycetes</taxon>
        <taxon>Pleosporomycetidae</taxon>
        <taxon>Pleosporales</taxon>
        <taxon>Massarineae</taxon>
        <taxon>Didymosphaeriaceae</taxon>
        <taxon>Paraconiothyrium</taxon>
    </lineage>
</organism>
<keyword evidence="6" id="KW-0560">Oxidoreductase</keyword>
<evidence type="ECO:0000256" key="5">
    <source>
        <dbReference type="ARBA" id="ARBA00022857"/>
    </source>
</evidence>
<comment type="cofactor">
    <cofactor evidence="1">
        <name>FAD</name>
        <dbReference type="ChEBI" id="CHEBI:57692"/>
    </cofactor>
</comment>
<dbReference type="PANTHER" id="PTHR43098:SF2">
    <property type="entry name" value="FAD-BINDING MONOOXYGENASE AUSB-RELATED"/>
    <property type="match status" value="1"/>
</dbReference>